<dbReference type="AlphaFoldDB" id="A0A061BJF7"/>
<dbReference type="OrthoDB" id="2526511at2759"/>
<protein>
    <submittedName>
        <fullName evidence="2">RHTO0S28e00166g1_1</fullName>
    </submittedName>
</protein>
<feature type="compositionally biased region" description="Low complexity" evidence="1">
    <location>
        <begin position="330"/>
        <end position="342"/>
    </location>
</feature>
<accession>A0A061BJF7</accession>
<feature type="compositionally biased region" description="Acidic residues" evidence="1">
    <location>
        <begin position="912"/>
        <end position="926"/>
    </location>
</feature>
<feature type="compositionally biased region" description="Low complexity" evidence="1">
    <location>
        <begin position="63"/>
        <end position="80"/>
    </location>
</feature>
<feature type="region of interest" description="Disordered" evidence="1">
    <location>
        <begin position="659"/>
        <end position="684"/>
    </location>
</feature>
<feature type="compositionally biased region" description="Basic and acidic residues" evidence="1">
    <location>
        <begin position="204"/>
        <end position="218"/>
    </location>
</feature>
<dbReference type="EMBL" id="LK052963">
    <property type="protein sequence ID" value="CDR49548.1"/>
    <property type="molecule type" value="Genomic_DNA"/>
</dbReference>
<feature type="compositionally biased region" description="Acidic residues" evidence="1">
    <location>
        <begin position="123"/>
        <end position="134"/>
    </location>
</feature>
<feature type="compositionally biased region" description="Low complexity" evidence="1">
    <location>
        <begin position="839"/>
        <end position="869"/>
    </location>
</feature>
<evidence type="ECO:0000256" key="1">
    <source>
        <dbReference type="SAM" id="MobiDB-lite"/>
    </source>
</evidence>
<evidence type="ECO:0000313" key="2">
    <source>
        <dbReference type="EMBL" id="CDR49548.1"/>
    </source>
</evidence>
<feature type="compositionally biased region" description="Basic and acidic residues" evidence="1">
    <location>
        <begin position="822"/>
        <end position="831"/>
    </location>
</feature>
<feature type="compositionally biased region" description="Basic and acidic residues" evidence="1">
    <location>
        <begin position="796"/>
        <end position="809"/>
    </location>
</feature>
<feature type="region of interest" description="Disordered" evidence="1">
    <location>
        <begin position="438"/>
        <end position="627"/>
    </location>
</feature>
<feature type="region of interest" description="Disordered" evidence="1">
    <location>
        <begin position="1"/>
        <end position="420"/>
    </location>
</feature>
<feature type="compositionally biased region" description="Low complexity" evidence="1">
    <location>
        <begin position="751"/>
        <end position="770"/>
    </location>
</feature>
<feature type="compositionally biased region" description="Acidic residues" evidence="1">
    <location>
        <begin position="720"/>
        <end position="744"/>
    </location>
</feature>
<reference evidence="2" key="1">
    <citation type="journal article" date="2014" name="Genome Announc.">
        <title>Draft genome sequence of Rhodosporidium toruloides CECT1137, an oleaginous yeast of biotechnological interest.</title>
        <authorList>
            <person name="Morin N."/>
            <person name="Calcas X."/>
            <person name="Devillers H."/>
            <person name="Durrens P."/>
            <person name="Sherman D.J."/>
            <person name="Nicaud J.-M."/>
            <person name="Neuveglise C."/>
        </authorList>
    </citation>
    <scope>NUCLEOTIDE SEQUENCE</scope>
    <source>
        <strain evidence="2">CECT1137</strain>
    </source>
</reference>
<feature type="compositionally biased region" description="Low complexity" evidence="1">
    <location>
        <begin position="14"/>
        <end position="34"/>
    </location>
</feature>
<feature type="compositionally biased region" description="Low complexity" evidence="1">
    <location>
        <begin position="446"/>
        <end position="471"/>
    </location>
</feature>
<sequence length="967" mass="104130">MAAGDWAKVGLGFAPSPASSSSSRTASKPSQSKAATRRPPPASAARASQRRLLPLSKAALVTPRDSPASTSSQSRSKQSKLIFGGSAASGSRRKALAEKGTNGADESLSGRAKGKGKARARDDDDGDEDEEDMQEREKEEKPGFLRRFIFGAGRTKSTPAAASRSTPSLGRTILRPSQPRHGTTIEFDHSQPADQSWEDELAGEEDRRKRRRTEEKARWGGLEMCDEEVHGGFGMGSQGGEVVGSTSGRRSGRRLEADVGSGSSSARRTRRTSEQYEQDVTLAVDDEAESSAEPSTLDSSASPADLDTRAPSAPLYSTVRSHARGVSVEASPSTASSTSSTADTLQAQLVPHAPVKRKPIVLVPDSDPPSGAEDHDELSENEAEEDERELDELVERLGGKGAAVDDSGFAEGEQFGQEDDQMVNLQADEEEKPAATMLAAIDLTTASSSPIPVRRPSARASSSDNSSTSPSSEDDVKPFGVGSRSNSSAGATGKPLGPSDSALLMPPPVARFKRLRRGAPSSRESQNGSDSPEQESQIKPSKKRPRVLVEETQPGFEYPRSTTVTHESLPLDNLCEDTQYPDYAPLPLPHPDADFSPAKLDLETPLPLPTPRHLSSPIRPLTTPGASSWKDRVDVAWVGARPLSPSAPRQSRLGEFFARQGGGEDDEVVQDSQMGGVEDEGEMRALERALVETRERMKWWSASRSRSATPAEARTAQPDQVDEIGDPDEEQLDQVPDSDPEDDASCLPLDAARSASPSAIAPLPSSPHAARQGTASPLGTPVKARFPRYSPGKMRSAVERWEEREKRSVSVEAGVQRVGGTKQDEQQKAEGEGETQWESYWSYPSSSPDPLLLTSTSAARAAGSSTRPRSPLPAVQLMPHQRALIDEILAEKKKRRAERGASSKPRVRKGDGEDEFVLSDDEDDVPEGYRKNEKGELERIDADRFNVDAMMGPVDDKEDWGDTLTGW</sequence>
<feature type="region of interest" description="Disordered" evidence="1">
    <location>
        <begin position="891"/>
        <end position="935"/>
    </location>
</feature>
<feature type="compositionally biased region" description="Low complexity" evidence="1">
    <location>
        <begin position="154"/>
        <end position="168"/>
    </location>
</feature>
<name>A0A061BJF7_RHOTO</name>
<gene>
    <name evidence="2" type="ORF">RHTO0S_28e00166g</name>
</gene>
<organism evidence="2">
    <name type="scientific">Rhodotorula toruloides</name>
    <name type="common">Yeast</name>
    <name type="synonym">Rhodosporidium toruloides</name>
    <dbReference type="NCBI Taxonomy" id="5286"/>
    <lineage>
        <taxon>Eukaryota</taxon>
        <taxon>Fungi</taxon>
        <taxon>Dikarya</taxon>
        <taxon>Basidiomycota</taxon>
        <taxon>Pucciniomycotina</taxon>
        <taxon>Microbotryomycetes</taxon>
        <taxon>Sporidiobolales</taxon>
        <taxon>Sporidiobolaceae</taxon>
        <taxon>Rhodotorula</taxon>
    </lineage>
</organism>
<feature type="compositionally biased region" description="Low complexity" evidence="1">
    <location>
        <begin position="43"/>
        <end position="56"/>
    </location>
</feature>
<feature type="compositionally biased region" description="Acidic residues" evidence="1">
    <location>
        <begin position="374"/>
        <end position="390"/>
    </location>
</feature>
<feature type="region of interest" description="Disordered" evidence="1">
    <location>
        <begin position="698"/>
        <end position="878"/>
    </location>
</feature>
<feature type="compositionally biased region" description="Gly residues" evidence="1">
    <location>
        <begin position="231"/>
        <end position="242"/>
    </location>
</feature>
<proteinExistence type="predicted"/>
<feature type="compositionally biased region" description="Polar residues" evidence="1">
    <location>
        <begin position="522"/>
        <end position="539"/>
    </location>
</feature>
<feature type="compositionally biased region" description="Polar residues" evidence="1">
    <location>
        <begin position="292"/>
        <end position="302"/>
    </location>
</feature>